<dbReference type="AlphaFoldDB" id="A0A9W8AKH2"/>
<dbReference type="SUPFAM" id="SSF53335">
    <property type="entry name" value="S-adenosyl-L-methionine-dependent methyltransferases"/>
    <property type="match status" value="1"/>
</dbReference>
<dbReference type="Proteomes" id="UP001150925">
    <property type="component" value="Unassembled WGS sequence"/>
</dbReference>
<comment type="caution">
    <text evidence="2">The sequence shown here is derived from an EMBL/GenBank/DDBJ whole genome shotgun (WGS) entry which is preliminary data.</text>
</comment>
<evidence type="ECO:0000256" key="1">
    <source>
        <dbReference type="SAM" id="MobiDB-lite"/>
    </source>
</evidence>
<gene>
    <name evidence="2" type="ORF">IWQ62_005417</name>
</gene>
<accession>A0A9W8AKH2</accession>
<dbReference type="CDD" id="cd02440">
    <property type="entry name" value="AdoMet_MTases"/>
    <property type="match status" value="1"/>
</dbReference>
<proteinExistence type="predicted"/>
<dbReference type="EMBL" id="JANBPY010002224">
    <property type="protein sequence ID" value="KAJ1955946.1"/>
    <property type="molecule type" value="Genomic_DNA"/>
</dbReference>
<name>A0A9W8AKH2_9FUNG</name>
<reference evidence="2" key="1">
    <citation type="submission" date="2022-07" db="EMBL/GenBank/DDBJ databases">
        <title>Phylogenomic reconstructions and comparative analyses of Kickxellomycotina fungi.</title>
        <authorList>
            <person name="Reynolds N.K."/>
            <person name="Stajich J.E."/>
            <person name="Barry K."/>
            <person name="Grigoriev I.V."/>
            <person name="Crous P."/>
            <person name="Smith M.E."/>
        </authorList>
    </citation>
    <scope>NUCLEOTIDE SEQUENCE</scope>
    <source>
        <strain evidence="2">RSA 1196</strain>
    </source>
</reference>
<dbReference type="OrthoDB" id="161570at2759"/>
<feature type="compositionally biased region" description="Low complexity" evidence="1">
    <location>
        <begin position="493"/>
        <end position="508"/>
    </location>
</feature>
<keyword evidence="3" id="KW-1185">Reference proteome</keyword>
<evidence type="ECO:0000313" key="2">
    <source>
        <dbReference type="EMBL" id="KAJ1955946.1"/>
    </source>
</evidence>
<organism evidence="2 3">
    <name type="scientific">Dispira parvispora</name>
    <dbReference type="NCBI Taxonomy" id="1520584"/>
    <lineage>
        <taxon>Eukaryota</taxon>
        <taxon>Fungi</taxon>
        <taxon>Fungi incertae sedis</taxon>
        <taxon>Zoopagomycota</taxon>
        <taxon>Kickxellomycotina</taxon>
        <taxon>Dimargaritomycetes</taxon>
        <taxon>Dimargaritales</taxon>
        <taxon>Dimargaritaceae</taxon>
        <taxon>Dispira</taxon>
    </lineage>
</organism>
<feature type="region of interest" description="Disordered" evidence="1">
    <location>
        <begin position="484"/>
        <end position="536"/>
    </location>
</feature>
<dbReference type="Gene3D" id="3.40.50.150">
    <property type="entry name" value="Vaccinia Virus protein VP39"/>
    <property type="match status" value="2"/>
</dbReference>
<protein>
    <submittedName>
        <fullName evidence="2">Uncharacterized protein</fullName>
    </submittedName>
</protein>
<dbReference type="InterPro" id="IPR029063">
    <property type="entry name" value="SAM-dependent_MTases_sf"/>
</dbReference>
<evidence type="ECO:0000313" key="3">
    <source>
        <dbReference type="Proteomes" id="UP001150925"/>
    </source>
</evidence>
<sequence length="732" mass="82615">MLVCKDCYELTLSQLKPGTLTSPSESELASSAGLSKNTDGDVLEPGLVQDEALLMQYSAHIEDYNFATYLTRGSLLESTNNHYLSEVKELDSLGPTKEQEFSLVIDSTYYDILGRAPRWATHSGTDYHGTWLPQTVRRALLRFTRPHERILSNFLGRGTDAIESLLLRRRCVGIDINPLAVERSKRNCLFRVPHDSGITAEHRPIILLGDARNLVGPGFEDESFDHVLSHPPYKNCVLYSRHIEGDLSRFPGSDQFIQEMDRVVQQTRRLLKMERRVTLGIGDNRKDCYYIPVGFHLFRQYLERGFVMEELILKRQRYCQAFGLGTELCTRFDFLMFTHEFIVTFRKVPMSDSRTFRLGDIDFLNTYVQDQQLQLSAPFHLTRSTRTIPLSPIVRTSRPMGTVWTFKPTTLFTLGMLSLSRIVERFGTDGTNWEEVNIGLDGETQIEEENVSHVSPGPYGTYSKPQSPVCPANNPTVDKLQENKPEAEPNLDSKCTTSSTQSTCTVPSESLPLAPPGLAATSASATRNDGPEEATDLDVSCYEQERLRKIQQNKKALMSMGLVSDLNDDVADDIPHYELMTSMPCLDSQAPLWLVAIPHIPNTQLKPAYIAPYRRIIMQLALDTLGRLGESGVFAVGAQDYRCCTSGEFWPMGLLVFEDVMQAMKTQSSGWTLRLKELMVAVPDGYYKDRKNVMPSHSYSEPCVADLPSVPHLPIVHAYYLIFRKVKQASFL</sequence>